<organism evidence="5">
    <name type="scientific">Sanxia partiti-like virus 2</name>
    <dbReference type="NCBI Taxonomy" id="1923364"/>
    <lineage>
        <taxon>Viruses</taxon>
        <taxon>Riboviria</taxon>
    </lineage>
</organism>
<protein>
    <submittedName>
        <fullName evidence="5">RdRp</fullName>
    </submittedName>
</protein>
<dbReference type="GO" id="GO:0003723">
    <property type="term" value="F:RNA binding"/>
    <property type="evidence" value="ECO:0007669"/>
    <property type="project" value="InterPro"/>
</dbReference>
<reference evidence="5" key="1">
    <citation type="journal article" date="2016" name="Nature">
        <title>Redefining the invertebrate RNA virosphere.</title>
        <authorList>
            <person name="Shi M."/>
            <person name="Lin X.D."/>
            <person name="Tian J.H."/>
            <person name="Chen L.J."/>
            <person name="Chen X."/>
            <person name="Li C.X."/>
            <person name="Qin X.C."/>
            <person name="Li J."/>
            <person name="Cao J.P."/>
            <person name="Eden J.S."/>
            <person name="Buchmann J."/>
            <person name="Wang W."/>
            <person name="Xu J."/>
            <person name="Holmes E.C."/>
            <person name="Zhang Y.Z."/>
        </authorList>
    </citation>
    <scope>NUCLEOTIDE SEQUENCE</scope>
    <source>
        <strain evidence="5">SXXX6738</strain>
    </source>
</reference>
<evidence type="ECO:0000259" key="4">
    <source>
        <dbReference type="PROSITE" id="PS50507"/>
    </source>
</evidence>
<dbReference type="InterPro" id="IPR007094">
    <property type="entry name" value="RNA-dir_pol_PSvirus"/>
</dbReference>
<keyword evidence="3" id="KW-0693">Viral RNA replication</keyword>
<dbReference type="InterPro" id="IPR001205">
    <property type="entry name" value="RNA-dir_pol_C"/>
</dbReference>
<name>A0A1L3KLV3_9VIRU</name>
<sequence>MPIGSISHPLYISKWRRAKLQGWTRSFPSRHSVDIWWKKYRERQAVASRVKWDMSKWADAVSSLVNDLKEIGPINALPLESAPSCFTDLSASAGLSLDGTRPWKTKSELPMSEIYDMWNILKNGKLDRIPPYSIAFRSHLVRKSDPPKARVVLVSPGPLAMVEKVFAEPLYRALKSWRWPKPVATGFDWFSGDGHHILAHFPPEDTISLDFSAFDLCPPVFVIRDIFRVIRSCFSLNGDEANVLESICSSHCDSMAKYGKRTFRLKGGVRTGSSFTHIVGSFLSCIMIRYLVGPKAKSVSFGDDVLLRGDYTAKQLSSLAHRLSSFTISPTKTKRGIHWLGLHRKDSIWEVIDQDRRWGQLFHPEYAGDAPGLQEQLLQSHLLAAGTGRMARELRTILIEEGILNLRPNLERELKRCVYIPWEVLKADQATNIIWAEERLKMHM</sequence>
<dbReference type="Pfam" id="PF00680">
    <property type="entry name" value="RdRP_1"/>
    <property type="match status" value="1"/>
</dbReference>
<accession>A0A1L3KLV3</accession>
<keyword evidence="1" id="KW-0808">Transferase</keyword>
<evidence type="ECO:0000256" key="1">
    <source>
        <dbReference type="ARBA" id="ARBA00022679"/>
    </source>
</evidence>
<keyword evidence="2" id="KW-0548">Nucleotidyltransferase</keyword>
<dbReference type="EMBL" id="KX884180">
    <property type="protein sequence ID" value="APG78295.1"/>
    <property type="molecule type" value="Genomic_RNA"/>
</dbReference>
<evidence type="ECO:0000313" key="5">
    <source>
        <dbReference type="EMBL" id="APG78295.1"/>
    </source>
</evidence>
<dbReference type="GO" id="GO:0039694">
    <property type="term" value="P:viral RNA genome replication"/>
    <property type="evidence" value="ECO:0007669"/>
    <property type="project" value="InterPro"/>
</dbReference>
<dbReference type="SUPFAM" id="SSF56672">
    <property type="entry name" value="DNA/RNA polymerases"/>
    <property type="match status" value="1"/>
</dbReference>
<evidence type="ECO:0000256" key="3">
    <source>
        <dbReference type="ARBA" id="ARBA00022953"/>
    </source>
</evidence>
<dbReference type="GO" id="GO:0003968">
    <property type="term" value="F:RNA-directed RNA polymerase activity"/>
    <property type="evidence" value="ECO:0007669"/>
    <property type="project" value="InterPro"/>
</dbReference>
<evidence type="ECO:0000256" key="2">
    <source>
        <dbReference type="ARBA" id="ARBA00022695"/>
    </source>
</evidence>
<proteinExistence type="predicted"/>
<dbReference type="InterPro" id="IPR043502">
    <property type="entry name" value="DNA/RNA_pol_sf"/>
</dbReference>
<feature type="domain" description="RdRp catalytic" evidence="4">
    <location>
        <begin position="204"/>
        <end position="317"/>
    </location>
</feature>
<dbReference type="GO" id="GO:0006351">
    <property type="term" value="P:DNA-templated transcription"/>
    <property type="evidence" value="ECO:0007669"/>
    <property type="project" value="InterPro"/>
</dbReference>
<dbReference type="PROSITE" id="PS50507">
    <property type="entry name" value="RDRP_SSRNA_POS"/>
    <property type="match status" value="1"/>
</dbReference>